<evidence type="ECO:0000256" key="5">
    <source>
        <dbReference type="PROSITE-ProRule" id="PRU01248"/>
    </source>
</evidence>
<protein>
    <recommendedName>
        <fullName evidence="10">Integron integrase</fullName>
    </recommendedName>
</protein>
<evidence type="ECO:0000313" key="9">
    <source>
        <dbReference type="Proteomes" id="UP000094056"/>
    </source>
</evidence>
<dbReference type="InterPro" id="IPR010998">
    <property type="entry name" value="Integrase_recombinase_N"/>
</dbReference>
<evidence type="ECO:0000256" key="4">
    <source>
        <dbReference type="ARBA" id="ARBA00023172"/>
    </source>
</evidence>
<keyword evidence="2" id="KW-0229">DNA integration</keyword>
<organism evidence="8 9">
    <name type="scientific">Candidatus Scalindua rubra</name>
    <dbReference type="NCBI Taxonomy" id="1872076"/>
    <lineage>
        <taxon>Bacteria</taxon>
        <taxon>Pseudomonadati</taxon>
        <taxon>Planctomycetota</taxon>
        <taxon>Candidatus Brocadiia</taxon>
        <taxon>Candidatus Brocadiales</taxon>
        <taxon>Candidatus Scalinduaceae</taxon>
        <taxon>Candidatus Scalindua</taxon>
    </lineage>
</organism>
<keyword evidence="4" id="KW-0233">DNA recombination</keyword>
<evidence type="ECO:0000256" key="2">
    <source>
        <dbReference type="ARBA" id="ARBA00022908"/>
    </source>
</evidence>
<dbReference type="GO" id="GO:0006310">
    <property type="term" value="P:DNA recombination"/>
    <property type="evidence" value="ECO:0007669"/>
    <property type="project" value="UniProtKB-KW"/>
</dbReference>
<dbReference type="Pfam" id="PF13495">
    <property type="entry name" value="Phage_int_SAM_4"/>
    <property type="match status" value="2"/>
</dbReference>
<dbReference type="InterPro" id="IPR004107">
    <property type="entry name" value="Integrase_SAM-like_N"/>
</dbReference>
<dbReference type="Proteomes" id="UP000094056">
    <property type="component" value="Unassembled WGS sequence"/>
</dbReference>
<dbReference type="PROSITE" id="PS51900">
    <property type="entry name" value="CB"/>
    <property type="match status" value="1"/>
</dbReference>
<evidence type="ECO:0008006" key="10">
    <source>
        <dbReference type="Google" id="ProtNLM"/>
    </source>
</evidence>
<dbReference type="InterPro" id="IPR011010">
    <property type="entry name" value="DNA_brk_join_enz"/>
</dbReference>
<dbReference type="Gene3D" id="1.10.443.10">
    <property type="entry name" value="Intergrase catalytic core"/>
    <property type="match status" value="1"/>
</dbReference>
<reference evidence="8 9" key="1">
    <citation type="submission" date="2016-07" db="EMBL/GenBank/DDBJ databases">
        <title>Draft genome of Scalindua rubra, obtained from a brine-seawater interface in the Red Sea, sheds light on salt adaptation in anammox bacteria.</title>
        <authorList>
            <person name="Speth D.R."/>
            <person name="Lagkouvardos I."/>
            <person name="Wang Y."/>
            <person name="Qian P.-Y."/>
            <person name="Dutilh B.E."/>
            <person name="Jetten M.S."/>
        </authorList>
    </citation>
    <scope>NUCLEOTIDE SEQUENCE [LARGE SCALE GENOMIC DNA]</scope>
    <source>
        <strain evidence="8">BSI-1</strain>
    </source>
</reference>
<dbReference type="SUPFAM" id="SSF56349">
    <property type="entry name" value="DNA breaking-rejoining enzymes"/>
    <property type="match status" value="1"/>
</dbReference>
<comment type="similarity">
    <text evidence="1">Belongs to the 'phage' integrase family.</text>
</comment>
<evidence type="ECO:0000313" key="8">
    <source>
        <dbReference type="EMBL" id="ODS32868.1"/>
    </source>
</evidence>
<comment type="caution">
    <text evidence="8">The sequence shown here is derived from an EMBL/GenBank/DDBJ whole genome shotgun (WGS) entry which is preliminary data.</text>
</comment>
<dbReference type="AlphaFoldDB" id="A0A1E3XB86"/>
<accession>A0A1E3XB86</accession>
<proteinExistence type="inferred from homology"/>
<dbReference type="InterPro" id="IPR002104">
    <property type="entry name" value="Integrase_catalytic"/>
</dbReference>
<evidence type="ECO:0000256" key="3">
    <source>
        <dbReference type="ARBA" id="ARBA00023125"/>
    </source>
</evidence>
<dbReference type="CDD" id="cd01193">
    <property type="entry name" value="INT_IntI_C"/>
    <property type="match status" value="1"/>
</dbReference>
<dbReference type="GO" id="GO:0003677">
    <property type="term" value="F:DNA binding"/>
    <property type="evidence" value="ECO:0007669"/>
    <property type="project" value="UniProtKB-UniRule"/>
</dbReference>
<dbReference type="InterPro" id="IPR050090">
    <property type="entry name" value="Tyrosine_recombinase_XerCD"/>
</dbReference>
<dbReference type="NCBIfam" id="TIGR02249">
    <property type="entry name" value="integrase_gron"/>
    <property type="match status" value="1"/>
</dbReference>
<keyword evidence="3 5" id="KW-0238">DNA-binding</keyword>
<evidence type="ECO:0000256" key="1">
    <source>
        <dbReference type="ARBA" id="ARBA00008857"/>
    </source>
</evidence>
<dbReference type="InterPro" id="IPR013762">
    <property type="entry name" value="Integrase-like_cat_sf"/>
</dbReference>
<dbReference type="Pfam" id="PF00589">
    <property type="entry name" value="Phage_integrase"/>
    <property type="match status" value="1"/>
</dbReference>
<dbReference type="EMBL" id="MAYW01000045">
    <property type="protein sequence ID" value="ODS32868.1"/>
    <property type="molecule type" value="Genomic_DNA"/>
</dbReference>
<dbReference type="InterPro" id="IPR011946">
    <property type="entry name" value="Integrase_integron-type"/>
</dbReference>
<gene>
    <name evidence="8" type="ORF">SCARUB_01974</name>
</gene>
<dbReference type="Gene3D" id="1.10.150.130">
    <property type="match status" value="2"/>
</dbReference>
<dbReference type="PROSITE" id="PS51898">
    <property type="entry name" value="TYR_RECOMBINASE"/>
    <property type="match status" value="1"/>
</dbReference>
<evidence type="ECO:0000259" key="6">
    <source>
        <dbReference type="PROSITE" id="PS51898"/>
    </source>
</evidence>
<dbReference type="InterPro" id="IPR044068">
    <property type="entry name" value="CB"/>
</dbReference>
<dbReference type="GO" id="GO:0015074">
    <property type="term" value="P:DNA integration"/>
    <property type="evidence" value="ECO:0007669"/>
    <property type="project" value="UniProtKB-KW"/>
</dbReference>
<dbReference type="PANTHER" id="PTHR30349">
    <property type="entry name" value="PHAGE INTEGRASE-RELATED"/>
    <property type="match status" value="1"/>
</dbReference>
<feature type="domain" description="Core-binding (CB)" evidence="7">
    <location>
        <begin position="141"/>
        <end position="228"/>
    </location>
</feature>
<dbReference type="PATRIC" id="fig|1872076.5.peg.2327"/>
<name>A0A1E3XB86_9BACT</name>
<feature type="domain" description="Tyr recombinase" evidence="6">
    <location>
        <begin position="246"/>
        <end position="459"/>
    </location>
</feature>
<dbReference type="PANTHER" id="PTHR30349:SF64">
    <property type="entry name" value="PROPHAGE INTEGRASE INTD-RELATED"/>
    <property type="match status" value="1"/>
</dbReference>
<evidence type="ECO:0000259" key="7">
    <source>
        <dbReference type="PROSITE" id="PS51900"/>
    </source>
</evidence>
<sequence>MDCRPNECKSLSSRERSFWPSYIYLLLNNGIPEKSLKWYVNWATQFARFLKEKSLEQCAAKDVNCFLNHLREKKNIETWQVEQATNALRLLFRDLMQVSWARPKIESSHKSTGKVLSFHYSNRPFQGHSPNTGYQDEAPPGDIGTKYEQVLKKLQVEIRTRHYSYRTEQTYEQWVRRFLHFHDMKPVESLGAADIKKYLEYLAVERKVSASTQNQALNAIVFFFKYVMKKEVGIIGDFTRARQRKRVPVVLAREEVGRLLSALSGMHALMAGLLYGSGLRLKECLSLRVKDVDFAQNQIVVRDGKGHKDRITILPKRYHGPLRDQLTRVKKLHKEDIAKGLGEVYFWPALERKYRNAPREFIWQYVFLSNNLSVDPRSGKVRRHHVHESALQKEIKKAAYKAGLNKRVTSHTLRHSFATHLLENRYDIRTVQELLGHADVSTTMIYTHVLNKPGLAVKSPVDEIGVGPS</sequence>